<evidence type="ECO:0000313" key="3">
    <source>
        <dbReference type="Proteomes" id="UP000214646"/>
    </source>
</evidence>
<reference evidence="3" key="1">
    <citation type="submission" date="2017-06" db="EMBL/GenBank/DDBJ databases">
        <title>Genome analysis of Fimbriiglobus ruber SP5, the first member of the order Planctomycetales with confirmed chitinolytic capability.</title>
        <authorList>
            <person name="Ravin N.V."/>
            <person name="Rakitin A.L."/>
            <person name="Ivanova A.A."/>
            <person name="Beletsky A.V."/>
            <person name="Kulichevskaya I.S."/>
            <person name="Mardanov A.V."/>
            <person name="Dedysh S.N."/>
        </authorList>
    </citation>
    <scope>NUCLEOTIDE SEQUENCE [LARGE SCALE GENOMIC DNA]</scope>
    <source>
        <strain evidence="3">SP5</strain>
    </source>
</reference>
<dbReference type="InterPro" id="IPR036812">
    <property type="entry name" value="NAD(P)_OxRdtase_dom_sf"/>
</dbReference>
<comment type="caution">
    <text evidence="2">The sequence shown here is derived from an EMBL/GenBank/DDBJ whole genome shotgun (WGS) entry which is preliminary data.</text>
</comment>
<feature type="domain" description="NADP-dependent oxidoreductase" evidence="1">
    <location>
        <begin position="70"/>
        <end position="259"/>
    </location>
</feature>
<dbReference type="Proteomes" id="UP000214646">
    <property type="component" value="Unassembled WGS sequence"/>
</dbReference>
<accession>A0A225DQ97</accession>
<dbReference type="PANTHER" id="PTHR43312:SF1">
    <property type="entry name" value="NADP-DEPENDENT OXIDOREDUCTASE DOMAIN-CONTAINING PROTEIN"/>
    <property type="match status" value="1"/>
</dbReference>
<protein>
    <submittedName>
        <fullName evidence="2">Ferredoxin</fullName>
    </submittedName>
</protein>
<gene>
    <name evidence="2" type="ORF">FRUB_07655</name>
</gene>
<dbReference type="InterPro" id="IPR053135">
    <property type="entry name" value="AKR2_Oxidoreductase"/>
</dbReference>
<dbReference type="Pfam" id="PF00248">
    <property type="entry name" value="Aldo_ket_red"/>
    <property type="match status" value="1"/>
</dbReference>
<dbReference type="InterPro" id="IPR023210">
    <property type="entry name" value="NADP_OxRdtase_dom"/>
</dbReference>
<dbReference type="AlphaFoldDB" id="A0A225DQ97"/>
<dbReference type="SUPFAM" id="SSF51430">
    <property type="entry name" value="NAD(P)-linked oxidoreductase"/>
    <property type="match status" value="1"/>
</dbReference>
<dbReference type="RefSeq" id="WP_088258312.1">
    <property type="nucleotide sequence ID" value="NZ_NIDE01000014.1"/>
</dbReference>
<organism evidence="2 3">
    <name type="scientific">Fimbriiglobus ruber</name>
    <dbReference type="NCBI Taxonomy" id="1908690"/>
    <lineage>
        <taxon>Bacteria</taxon>
        <taxon>Pseudomonadati</taxon>
        <taxon>Planctomycetota</taxon>
        <taxon>Planctomycetia</taxon>
        <taxon>Gemmatales</taxon>
        <taxon>Gemmataceae</taxon>
        <taxon>Fimbriiglobus</taxon>
    </lineage>
</organism>
<dbReference type="OrthoDB" id="9773828at2"/>
<dbReference type="Gene3D" id="3.20.20.100">
    <property type="entry name" value="NADP-dependent oxidoreductase domain"/>
    <property type="match status" value="1"/>
</dbReference>
<evidence type="ECO:0000313" key="2">
    <source>
        <dbReference type="EMBL" id="OWK38535.1"/>
    </source>
</evidence>
<evidence type="ECO:0000259" key="1">
    <source>
        <dbReference type="Pfam" id="PF00248"/>
    </source>
</evidence>
<dbReference type="EMBL" id="NIDE01000014">
    <property type="protein sequence ID" value="OWK38535.1"/>
    <property type="molecule type" value="Genomic_DNA"/>
</dbReference>
<keyword evidence="3" id="KW-1185">Reference proteome</keyword>
<dbReference type="PROSITE" id="PS51318">
    <property type="entry name" value="TAT"/>
    <property type="match status" value="1"/>
</dbReference>
<dbReference type="PANTHER" id="PTHR43312">
    <property type="entry name" value="D-THREO-ALDOSE 1-DEHYDROGENASE"/>
    <property type="match status" value="1"/>
</dbReference>
<dbReference type="InterPro" id="IPR006311">
    <property type="entry name" value="TAT_signal"/>
</dbReference>
<sequence>MKETSHAADDAGRDRREFLQTSGFVGAGLVAAAAARGADPIPNPLDLTNVGPDKIPLKPFGKTKERVSVIGLGGHTLGLAPTLKEAVAIAHEAIDAGVNFFDNAWEYHDGKSEEWMGEALKGRRDKVFLMTKVCTHGRDKAVAMKQLDESLKRLKTDHLDLWQVHEVVYDNDPDRHFAKGGVIEALDEAKKQGKVRYVGFTGHKHPDIHLKMLAHDYPFDAVQMPLNPFDGTYRSFATHVLPVLNKRGIAGLGMKSLGGNGRPVLKGIVTVEEALRYAMSLPVATTISGIDSLAVLRQNLAIARGFKPMTADEIATLRARCAAAAGDGHLEMYKSTVKYDGDIGREQHGFPKQKEMPV</sequence>
<name>A0A225DQ97_9BACT</name>
<dbReference type="CDD" id="cd19100">
    <property type="entry name" value="AKR_unchar"/>
    <property type="match status" value="1"/>
</dbReference>
<proteinExistence type="predicted"/>